<sequence>MMSSKPSYPSEGTDSRILRGYCGSESSAVRPKLYLGPGPVPRRYLAEDKCSVAEAIPKQPPQRDVNGMRPIGKQGVNSDQGKCGRPPSVNAPANTQSWLMRKDVWAVRTSVHATNRKLDRTADGMDTETSSCLTYKWRDKKLVIQVLFYLQEQSTGNFVLQEQSTGRQLWQSFDYPTHTLLPGMKLGVNQKTGHTWSLRSWRGEMVPEVGSFTFGLDPNQTNRLVILWHGNIYWTSEPWNNSQFKLPYSSNDFSYVSNENETYFNYSVGKDITTTPRLLIDYLGKLNDSSGALVSCSRSTYYPIYFGMTDGCAVQKLPECKGPGSNLYILPSIFKGNSSNGFEFNESDNLTIVDCQAKA</sequence>
<evidence type="ECO:0000313" key="6">
    <source>
        <dbReference type="Proteomes" id="UP000594261"/>
    </source>
</evidence>
<protein>
    <recommendedName>
        <fullName evidence="4">Bulb-type lectin domain-containing protein</fullName>
    </recommendedName>
</protein>
<evidence type="ECO:0000256" key="3">
    <source>
        <dbReference type="ARBA" id="ARBA00023180"/>
    </source>
</evidence>
<feature type="domain" description="Bulb-type lectin" evidence="4">
    <location>
        <begin position="153"/>
        <end position="202"/>
    </location>
</feature>
<reference evidence="5" key="2">
    <citation type="submission" date="2021-01" db="UniProtKB">
        <authorList>
            <consortium name="EnsemblPlants"/>
        </authorList>
    </citation>
    <scope>IDENTIFICATION</scope>
</reference>
<dbReference type="AlphaFoldDB" id="A0A7N2LM88"/>
<dbReference type="PANTHER" id="PTHR32444:SF226">
    <property type="entry name" value="BULB-TYPE LECTIN DOMAIN-CONTAINING PROTEIN"/>
    <property type="match status" value="1"/>
</dbReference>
<evidence type="ECO:0000256" key="2">
    <source>
        <dbReference type="ARBA" id="ARBA00023157"/>
    </source>
</evidence>
<dbReference type="InterPro" id="IPR001480">
    <property type="entry name" value="Bulb-type_lectin_dom"/>
</dbReference>
<keyword evidence="1" id="KW-0732">Signal</keyword>
<evidence type="ECO:0000256" key="1">
    <source>
        <dbReference type="ARBA" id="ARBA00022729"/>
    </source>
</evidence>
<dbReference type="EnsemblPlants" id="QL05p022650:mrna">
    <property type="protein sequence ID" value="QL05p022650:mrna"/>
    <property type="gene ID" value="QL05p022650"/>
</dbReference>
<keyword evidence="6" id="KW-1185">Reference proteome</keyword>
<organism evidence="5 6">
    <name type="scientific">Quercus lobata</name>
    <name type="common">Valley oak</name>
    <dbReference type="NCBI Taxonomy" id="97700"/>
    <lineage>
        <taxon>Eukaryota</taxon>
        <taxon>Viridiplantae</taxon>
        <taxon>Streptophyta</taxon>
        <taxon>Embryophyta</taxon>
        <taxon>Tracheophyta</taxon>
        <taxon>Spermatophyta</taxon>
        <taxon>Magnoliopsida</taxon>
        <taxon>eudicotyledons</taxon>
        <taxon>Gunneridae</taxon>
        <taxon>Pentapetalae</taxon>
        <taxon>rosids</taxon>
        <taxon>fabids</taxon>
        <taxon>Fagales</taxon>
        <taxon>Fagaceae</taxon>
        <taxon>Quercus</taxon>
    </lineage>
</organism>
<reference evidence="5 6" key="1">
    <citation type="journal article" date="2016" name="G3 (Bethesda)">
        <title>First Draft Assembly and Annotation of the Genome of a California Endemic Oak Quercus lobata Nee (Fagaceae).</title>
        <authorList>
            <person name="Sork V.L."/>
            <person name="Fitz-Gibbon S.T."/>
            <person name="Puiu D."/>
            <person name="Crepeau M."/>
            <person name="Gugger P.F."/>
            <person name="Sherman R."/>
            <person name="Stevens K."/>
            <person name="Langley C.H."/>
            <person name="Pellegrini M."/>
            <person name="Salzberg S.L."/>
        </authorList>
    </citation>
    <scope>NUCLEOTIDE SEQUENCE [LARGE SCALE GENOMIC DNA]</scope>
    <source>
        <strain evidence="5 6">cv. SW786</strain>
    </source>
</reference>
<evidence type="ECO:0000313" key="5">
    <source>
        <dbReference type="EnsemblPlants" id="QL05p022650:mrna"/>
    </source>
</evidence>
<name>A0A7N2LM88_QUELO</name>
<dbReference type="Proteomes" id="UP000594261">
    <property type="component" value="Chromosome 5"/>
</dbReference>
<dbReference type="Gramene" id="QL05p022650:mrna">
    <property type="protein sequence ID" value="QL05p022650:mrna"/>
    <property type="gene ID" value="QL05p022650"/>
</dbReference>
<dbReference type="InParanoid" id="A0A7N2LM88"/>
<dbReference type="PANTHER" id="PTHR32444">
    <property type="entry name" value="BULB-TYPE LECTIN DOMAIN-CONTAINING PROTEIN"/>
    <property type="match status" value="1"/>
</dbReference>
<keyword evidence="3" id="KW-0325">Glycoprotein</keyword>
<dbReference type="InterPro" id="IPR036426">
    <property type="entry name" value="Bulb-type_lectin_dom_sf"/>
</dbReference>
<dbReference type="Pfam" id="PF01453">
    <property type="entry name" value="B_lectin"/>
    <property type="match status" value="1"/>
</dbReference>
<evidence type="ECO:0000259" key="4">
    <source>
        <dbReference type="Pfam" id="PF01453"/>
    </source>
</evidence>
<proteinExistence type="predicted"/>
<keyword evidence="2" id="KW-1015">Disulfide bond</keyword>
<dbReference type="EMBL" id="LRBV02000005">
    <property type="status" value="NOT_ANNOTATED_CDS"/>
    <property type="molecule type" value="Genomic_DNA"/>
</dbReference>
<accession>A0A7N2LM88</accession>
<dbReference type="SUPFAM" id="SSF51110">
    <property type="entry name" value="alpha-D-mannose-specific plant lectins"/>
    <property type="match status" value="1"/>
</dbReference>